<evidence type="ECO:0000313" key="3">
    <source>
        <dbReference type="Proteomes" id="UP000698059"/>
    </source>
</evidence>
<feature type="region of interest" description="Disordered" evidence="1">
    <location>
        <begin position="1"/>
        <end position="21"/>
    </location>
</feature>
<feature type="region of interest" description="Disordered" evidence="1">
    <location>
        <begin position="372"/>
        <end position="395"/>
    </location>
</feature>
<keyword evidence="3" id="KW-1185">Reference proteome</keyword>
<dbReference type="Proteomes" id="UP000698059">
    <property type="component" value="Unassembled WGS sequence"/>
</dbReference>
<accession>A0ABS2LI85</accession>
<gene>
    <name evidence="2" type="ORF">JOD49_003048</name>
</gene>
<reference evidence="2 3" key="1">
    <citation type="submission" date="2021-01" db="EMBL/GenBank/DDBJ databases">
        <title>Sequencing the genomes of 1000 actinobacteria strains.</title>
        <authorList>
            <person name="Klenk H.-P."/>
        </authorList>
    </citation>
    <scope>NUCLEOTIDE SEQUENCE [LARGE SCALE GENOMIC DNA]</scope>
    <source>
        <strain evidence="2 3">DSM 46000</strain>
    </source>
</reference>
<evidence type="ECO:0008006" key="4">
    <source>
        <dbReference type="Google" id="ProtNLM"/>
    </source>
</evidence>
<evidence type="ECO:0000313" key="2">
    <source>
        <dbReference type="EMBL" id="MBM7480128.1"/>
    </source>
</evidence>
<sequence length="412" mass="44040">MTVTLAESGLAEAAAPTHGPGRMNVQIINPGWGSSGYYSQDVLEAAARDRIFPAGTHMYVNHPTATENYERPERDLNTLAAVLAEDAHWDGGKLVAEAVVFSNWREPLTEMAEAIGVSIRAAAEVEEGEADGRKGRIITRLVEGTSVDFVTKAGRGGKILQVLESALAGVSEAKANDRREQLSMLLKDAYSAENTWVWIRDHDDTARTVWFEVETGEDAGIYQQSYDVSDDVATTLTGDRIEVRVRTEYVPVAPADVPSRPAGQTTATESQEGTMATTQIEESRLAQLETDAGRATVLESERDTARKETAEAHREVDTERAARIIAESDHDFNDLETAGLLASAPRIAESGRLDTDAFTKAVAEHAAKIAEAQGAGSVRGLGGSTTPSGAAPSVADVDESIATAFGRSVKEA</sequence>
<feature type="region of interest" description="Disordered" evidence="1">
    <location>
        <begin position="254"/>
        <end position="275"/>
    </location>
</feature>
<organism evidence="2 3">
    <name type="scientific">Oerskovia jenensis</name>
    <dbReference type="NCBI Taxonomy" id="162169"/>
    <lineage>
        <taxon>Bacteria</taxon>
        <taxon>Bacillati</taxon>
        <taxon>Actinomycetota</taxon>
        <taxon>Actinomycetes</taxon>
        <taxon>Micrococcales</taxon>
        <taxon>Cellulomonadaceae</taxon>
        <taxon>Oerskovia</taxon>
    </lineage>
</organism>
<evidence type="ECO:0000256" key="1">
    <source>
        <dbReference type="SAM" id="MobiDB-lite"/>
    </source>
</evidence>
<feature type="compositionally biased region" description="Polar residues" evidence="1">
    <location>
        <begin position="262"/>
        <end position="275"/>
    </location>
</feature>
<protein>
    <recommendedName>
        <fullName evidence="4">Capsid maturation protease</fullName>
    </recommendedName>
</protein>
<dbReference type="RefSeq" id="WP_205307944.1">
    <property type="nucleotide sequence ID" value="NZ_BAAAVF010000007.1"/>
</dbReference>
<proteinExistence type="predicted"/>
<name>A0ABS2LI85_9CELL</name>
<comment type="caution">
    <text evidence="2">The sequence shown here is derived from an EMBL/GenBank/DDBJ whole genome shotgun (WGS) entry which is preliminary data.</text>
</comment>
<dbReference type="EMBL" id="JAFBBO010000001">
    <property type="protein sequence ID" value="MBM7480128.1"/>
    <property type="molecule type" value="Genomic_DNA"/>
</dbReference>